<accession>A0ABS2V032</accession>
<sequence length="182" mass="20544">MPDGRGGSTSVSHGRDETEEERADRKWRDLLQELRVAQTGVQILFGFLLTVAFQPRFTDLSGTDQAIYTVTVMLGAAATGALVGPVALHRMVAGRRLKPQTVDWASRLTLLGLALLVCTMASALLLILRLVVTDTDAVWLVALMVAWFVLWWFALPVWLRMRDRDMRDRDMRDRDMGDRDRS</sequence>
<feature type="transmembrane region" description="Helical" evidence="2">
    <location>
        <begin position="137"/>
        <end position="159"/>
    </location>
</feature>
<comment type="caution">
    <text evidence="3">The sequence shown here is derived from an EMBL/GenBank/DDBJ whole genome shotgun (WGS) entry which is preliminary data.</text>
</comment>
<evidence type="ECO:0000313" key="4">
    <source>
        <dbReference type="Proteomes" id="UP000664109"/>
    </source>
</evidence>
<evidence type="ECO:0000256" key="1">
    <source>
        <dbReference type="SAM" id="MobiDB-lite"/>
    </source>
</evidence>
<keyword evidence="2" id="KW-0472">Membrane</keyword>
<feature type="transmembrane region" description="Helical" evidence="2">
    <location>
        <begin position="66"/>
        <end position="88"/>
    </location>
</feature>
<dbReference type="Proteomes" id="UP000664109">
    <property type="component" value="Unassembled WGS sequence"/>
</dbReference>
<dbReference type="EMBL" id="JAFEJA010000002">
    <property type="protein sequence ID" value="MBM9623211.1"/>
    <property type="molecule type" value="Genomic_DNA"/>
</dbReference>
<keyword evidence="2" id="KW-1133">Transmembrane helix</keyword>
<proteinExistence type="predicted"/>
<keyword evidence="2" id="KW-0812">Transmembrane</keyword>
<dbReference type="InterPro" id="IPR036259">
    <property type="entry name" value="MFS_trans_sf"/>
</dbReference>
<feature type="transmembrane region" description="Helical" evidence="2">
    <location>
        <begin position="108"/>
        <end position="131"/>
    </location>
</feature>
<gene>
    <name evidence="3" type="ORF">JE024_31925</name>
</gene>
<dbReference type="RefSeq" id="WP_205378456.1">
    <property type="nucleotide sequence ID" value="NZ_JAFEJA010000002.1"/>
</dbReference>
<evidence type="ECO:0000256" key="2">
    <source>
        <dbReference type="SAM" id="Phobius"/>
    </source>
</evidence>
<dbReference type="InterPro" id="IPR046291">
    <property type="entry name" value="DUF6328"/>
</dbReference>
<keyword evidence="4" id="KW-1185">Reference proteome</keyword>
<evidence type="ECO:0008006" key="5">
    <source>
        <dbReference type="Google" id="ProtNLM"/>
    </source>
</evidence>
<feature type="region of interest" description="Disordered" evidence="1">
    <location>
        <begin position="1"/>
        <end position="22"/>
    </location>
</feature>
<name>A0ABS2V032_9ACTN</name>
<protein>
    <recommendedName>
        <fullName evidence="5">Integral membrane protein</fullName>
    </recommendedName>
</protein>
<organism evidence="3 4">
    <name type="scientific">Streptomyces zhihengii</name>
    <dbReference type="NCBI Taxonomy" id="1818004"/>
    <lineage>
        <taxon>Bacteria</taxon>
        <taxon>Bacillati</taxon>
        <taxon>Actinomycetota</taxon>
        <taxon>Actinomycetes</taxon>
        <taxon>Kitasatosporales</taxon>
        <taxon>Streptomycetaceae</taxon>
        <taxon>Streptomyces</taxon>
    </lineage>
</organism>
<reference evidence="3 4" key="1">
    <citation type="journal article" date="2016" name="Arch. Microbiol.">
        <title>Streptomyces zhihengii sp. nov., isolated from rhizospheric soil of Psammosilene tunicoides.</title>
        <authorList>
            <person name="Huang M.J."/>
            <person name="Fei J.J."/>
            <person name="Salam N."/>
            <person name="Kim C.J."/>
            <person name="Hozzein W.N."/>
            <person name="Xiao M."/>
            <person name="Huang H.Q."/>
            <person name="Li W.J."/>
        </authorList>
    </citation>
    <scope>NUCLEOTIDE SEQUENCE [LARGE SCALE GENOMIC DNA]</scope>
    <source>
        <strain evidence="3 4">YIM T102</strain>
    </source>
</reference>
<evidence type="ECO:0000313" key="3">
    <source>
        <dbReference type="EMBL" id="MBM9623211.1"/>
    </source>
</evidence>
<dbReference type="SUPFAM" id="SSF103473">
    <property type="entry name" value="MFS general substrate transporter"/>
    <property type="match status" value="1"/>
</dbReference>
<dbReference type="Pfam" id="PF19853">
    <property type="entry name" value="DUF6328"/>
    <property type="match status" value="1"/>
</dbReference>